<dbReference type="OrthoDB" id="429967at2759"/>
<evidence type="ECO:0000256" key="1">
    <source>
        <dbReference type="PROSITE-ProRule" id="PRU00047"/>
    </source>
</evidence>
<proteinExistence type="predicted"/>
<feature type="region of interest" description="Disordered" evidence="2">
    <location>
        <begin position="226"/>
        <end position="269"/>
    </location>
</feature>
<accession>A0A0C3CX14</accession>
<dbReference type="HOGENOM" id="CLU_041922_0_0_1"/>
<keyword evidence="1" id="KW-0863">Zinc-finger</keyword>
<protein>
    <recommendedName>
        <fullName evidence="3">CCHC-type domain-containing protein</fullName>
    </recommendedName>
</protein>
<evidence type="ECO:0000313" key="5">
    <source>
        <dbReference type="Proteomes" id="UP000053424"/>
    </source>
</evidence>
<keyword evidence="1" id="KW-0479">Metal-binding</keyword>
<dbReference type="GO" id="GO:0008270">
    <property type="term" value="F:zinc ion binding"/>
    <property type="evidence" value="ECO:0007669"/>
    <property type="project" value="UniProtKB-KW"/>
</dbReference>
<dbReference type="STRING" id="686832.A0A0C3CX14"/>
<keyword evidence="5" id="KW-1185">Reference proteome</keyword>
<reference evidence="5" key="2">
    <citation type="submission" date="2015-01" db="EMBL/GenBank/DDBJ databases">
        <title>Evolutionary Origins and Diversification of the Mycorrhizal Mutualists.</title>
        <authorList>
            <consortium name="DOE Joint Genome Institute"/>
            <consortium name="Mycorrhizal Genomics Consortium"/>
            <person name="Kohler A."/>
            <person name="Kuo A."/>
            <person name="Nagy L.G."/>
            <person name="Floudas D."/>
            <person name="Copeland A."/>
            <person name="Barry K.W."/>
            <person name="Cichocki N."/>
            <person name="Veneault-Fourrey C."/>
            <person name="LaButti K."/>
            <person name="Lindquist E.A."/>
            <person name="Lipzen A."/>
            <person name="Lundell T."/>
            <person name="Morin E."/>
            <person name="Murat C."/>
            <person name="Riley R."/>
            <person name="Ohm R."/>
            <person name="Sun H."/>
            <person name="Tunlid A."/>
            <person name="Henrissat B."/>
            <person name="Grigoriev I.V."/>
            <person name="Hibbett D.S."/>
            <person name="Martin F."/>
        </authorList>
    </citation>
    <scope>NUCLEOTIDE SEQUENCE [LARGE SCALE GENOMIC DNA]</scope>
    <source>
        <strain evidence="5">h7</strain>
    </source>
</reference>
<dbReference type="GO" id="GO:0003676">
    <property type="term" value="F:nucleic acid binding"/>
    <property type="evidence" value="ECO:0007669"/>
    <property type="project" value="InterPro"/>
</dbReference>
<evidence type="ECO:0000313" key="4">
    <source>
        <dbReference type="EMBL" id="KIM48689.1"/>
    </source>
</evidence>
<evidence type="ECO:0000259" key="3">
    <source>
        <dbReference type="PROSITE" id="PS50158"/>
    </source>
</evidence>
<feature type="compositionally biased region" description="Low complexity" evidence="2">
    <location>
        <begin position="237"/>
        <end position="250"/>
    </location>
</feature>
<feature type="compositionally biased region" description="Pro residues" evidence="2">
    <location>
        <begin position="315"/>
        <end position="337"/>
    </location>
</feature>
<dbReference type="AlphaFoldDB" id="A0A0C3CX14"/>
<feature type="domain" description="CCHC-type" evidence="3">
    <location>
        <begin position="72"/>
        <end position="86"/>
    </location>
</feature>
<keyword evidence="1" id="KW-0862">Zinc</keyword>
<feature type="region of interest" description="Disordered" evidence="2">
    <location>
        <begin position="311"/>
        <end position="386"/>
    </location>
</feature>
<name>A0A0C3CX14_HEBCY</name>
<dbReference type="EMBL" id="KN831768">
    <property type="protein sequence ID" value="KIM48689.1"/>
    <property type="molecule type" value="Genomic_DNA"/>
</dbReference>
<feature type="compositionally biased region" description="Low complexity" evidence="2">
    <location>
        <begin position="364"/>
        <end position="375"/>
    </location>
</feature>
<evidence type="ECO:0000256" key="2">
    <source>
        <dbReference type="SAM" id="MobiDB-lite"/>
    </source>
</evidence>
<feature type="compositionally biased region" description="Acidic residues" evidence="2">
    <location>
        <begin position="376"/>
        <end position="386"/>
    </location>
</feature>
<sequence>MGPESTTPGDGVADGQTSELAAPFFYHISPDPLPYGWEPSGIYQRADHGILGDQDDTTESATIETLQDNSQCFNCGNPEHKVPDCPFRPDRDLIALSRQYYQFFQGTLGLAKFQRIHAVEASRQERLNWLEEFEPGKIQGALLKEALESSNEEWLRNISVWGYPSGWISENHPRERIRYLIWEENNGDIADDLDGDSFFEIHGDGHAVETVSFQGAFQAITHSSVDAGSATPGAIPSHTVSDTSSLSSKTSSHDSEAVECEPPQPPQLVRWANYPPSYFSSHHLIPYIPPRRNTESWSSTSFADTEAYIYQFHSRPPPPPDEEPPPLPPSMAPPPLPTTHVLPSSPPPPQQGIHSHPGFPTHGQSPISQSSQIDPSDSDMELSDSE</sequence>
<dbReference type="PROSITE" id="PS50158">
    <property type="entry name" value="ZF_CCHC"/>
    <property type="match status" value="1"/>
</dbReference>
<gene>
    <name evidence="4" type="ORF">M413DRAFT_83920</name>
</gene>
<dbReference type="Proteomes" id="UP000053424">
    <property type="component" value="Unassembled WGS sequence"/>
</dbReference>
<reference evidence="4 5" key="1">
    <citation type="submission" date="2014-04" db="EMBL/GenBank/DDBJ databases">
        <authorList>
            <consortium name="DOE Joint Genome Institute"/>
            <person name="Kuo A."/>
            <person name="Gay G."/>
            <person name="Dore J."/>
            <person name="Kohler A."/>
            <person name="Nagy L.G."/>
            <person name="Floudas D."/>
            <person name="Copeland A."/>
            <person name="Barry K.W."/>
            <person name="Cichocki N."/>
            <person name="Veneault-Fourrey C."/>
            <person name="LaButti K."/>
            <person name="Lindquist E.A."/>
            <person name="Lipzen A."/>
            <person name="Lundell T."/>
            <person name="Morin E."/>
            <person name="Murat C."/>
            <person name="Sun H."/>
            <person name="Tunlid A."/>
            <person name="Henrissat B."/>
            <person name="Grigoriev I.V."/>
            <person name="Hibbett D.S."/>
            <person name="Martin F."/>
            <person name="Nordberg H.P."/>
            <person name="Cantor M.N."/>
            <person name="Hua S.X."/>
        </authorList>
    </citation>
    <scope>NUCLEOTIDE SEQUENCE [LARGE SCALE GENOMIC DNA]</scope>
    <source>
        <strain evidence="5">h7</strain>
    </source>
</reference>
<dbReference type="InterPro" id="IPR001878">
    <property type="entry name" value="Znf_CCHC"/>
</dbReference>
<organism evidence="4 5">
    <name type="scientific">Hebeloma cylindrosporum</name>
    <dbReference type="NCBI Taxonomy" id="76867"/>
    <lineage>
        <taxon>Eukaryota</taxon>
        <taxon>Fungi</taxon>
        <taxon>Dikarya</taxon>
        <taxon>Basidiomycota</taxon>
        <taxon>Agaricomycotina</taxon>
        <taxon>Agaricomycetes</taxon>
        <taxon>Agaricomycetidae</taxon>
        <taxon>Agaricales</taxon>
        <taxon>Agaricineae</taxon>
        <taxon>Hymenogastraceae</taxon>
        <taxon>Hebeloma</taxon>
    </lineage>
</organism>